<dbReference type="EMBL" id="JANIPJ010000014">
    <property type="protein sequence ID" value="MCR2806017.1"/>
    <property type="molecule type" value="Genomic_DNA"/>
</dbReference>
<dbReference type="Gene3D" id="3.40.50.1820">
    <property type="entry name" value="alpha/beta hydrolase"/>
    <property type="match status" value="1"/>
</dbReference>
<keyword evidence="1 3" id="KW-0378">Hydrolase</keyword>
<dbReference type="GO" id="GO:0016787">
    <property type="term" value="F:hydrolase activity"/>
    <property type="evidence" value="ECO:0007669"/>
    <property type="project" value="UniProtKB-KW"/>
</dbReference>
<evidence type="ECO:0000313" key="3">
    <source>
        <dbReference type="EMBL" id="MCR2806017.1"/>
    </source>
</evidence>
<protein>
    <submittedName>
        <fullName evidence="3">Alpha/beta hydrolase</fullName>
    </submittedName>
</protein>
<dbReference type="PANTHER" id="PTHR48081">
    <property type="entry name" value="AB HYDROLASE SUPERFAMILY PROTEIN C4A8.06C"/>
    <property type="match status" value="1"/>
</dbReference>
<reference evidence="3" key="1">
    <citation type="submission" date="2022-08" db="EMBL/GenBank/DDBJ databases">
        <title>The genomic sequence of strain Paenibacillus sp. SCIV0701.</title>
        <authorList>
            <person name="Zhao H."/>
        </authorList>
    </citation>
    <scope>NUCLEOTIDE SEQUENCE</scope>
    <source>
        <strain evidence="3">SCIV0701</strain>
    </source>
</reference>
<feature type="domain" description="BD-FAE-like" evidence="2">
    <location>
        <begin position="80"/>
        <end position="286"/>
    </location>
</feature>
<comment type="caution">
    <text evidence="3">The sequence shown here is derived from an EMBL/GenBank/DDBJ whole genome shotgun (WGS) entry which is preliminary data.</text>
</comment>
<dbReference type="SUPFAM" id="SSF53474">
    <property type="entry name" value="alpha/beta-Hydrolases"/>
    <property type="match status" value="1"/>
</dbReference>
<dbReference type="Proteomes" id="UP001141950">
    <property type="component" value="Unassembled WGS sequence"/>
</dbReference>
<proteinExistence type="predicted"/>
<evidence type="ECO:0000256" key="1">
    <source>
        <dbReference type="ARBA" id="ARBA00022801"/>
    </source>
</evidence>
<dbReference type="AlphaFoldDB" id="A0A9X2SCF6"/>
<organism evidence="3 4">
    <name type="scientific">Paenibacillus soyae</name>
    <dbReference type="NCBI Taxonomy" id="2969249"/>
    <lineage>
        <taxon>Bacteria</taxon>
        <taxon>Bacillati</taxon>
        <taxon>Bacillota</taxon>
        <taxon>Bacilli</taxon>
        <taxon>Bacillales</taxon>
        <taxon>Paenibacillaceae</taxon>
        <taxon>Paenibacillus</taxon>
    </lineage>
</organism>
<dbReference type="RefSeq" id="WP_257449069.1">
    <property type="nucleotide sequence ID" value="NZ_JANIPJ010000014.1"/>
</dbReference>
<accession>A0A9X2SCF6</accession>
<name>A0A9X2SCF6_9BACL</name>
<sequence>MRVWIRRSCKSFSSFHEDLAVVIIEGESCMDKKAADIAANEMPEGTQVLFGDYAEAGKFYSCSYRPDVVYATYGEIERRLQIIMPRREGYKFPLVVFVQGSAWRKQDVYAGIPNLSQIAAKGYVVASVEIRDTDIAQFPAAVEDVKCAIRFMRRHAEEYGIDSNRVAVWGDSSGGHLSLMTGLTIGDYNNGLYGEQSDEVSAVVDYYGVTDLLTLGKYNDILDHDAADSPEGLLIGGKVKEHIEIAKKASPIHQNLNKELPPFLIMHGDNDRIVHVNQSIEMYKTLKEHGHRVLFYKVAGADHGPGFWSPQVLAITEQFLSAYLNRPVAN</sequence>
<dbReference type="InterPro" id="IPR029058">
    <property type="entry name" value="AB_hydrolase_fold"/>
</dbReference>
<dbReference type="InterPro" id="IPR049492">
    <property type="entry name" value="BD-FAE-like_dom"/>
</dbReference>
<evidence type="ECO:0000313" key="4">
    <source>
        <dbReference type="Proteomes" id="UP001141950"/>
    </source>
</evidence>
<keyword evidence="4" id="KW-1185">Reference proteome</keyword>
<dbReference type="PANTHER" id="PTHR48081:SF13">
    <property type="entry name" value="ALPHA_BETA HYDROLASE"/>
    <property type="match status" value="1"/>
</dbReference>
<dbReference type="Pfam" id="PF20434">
    <property type="entry name" value="BD-FAE"/>
    <property type="match status" value="1"/>
</dbReference>
<gene>
    <name evidence="3" type="ORF">NQZ67_19210</name>
</gene>
<evidence type="ECO:0000259" key="2">
    <source>
        <dbReference type="Pfam" id="PF20434"/>
    </source>
</evidence>
<dbReference type="InterPro" id="IPR050300">
    <property type="entry name" value="GDXG_lipolytic_enzyme"/>
</dbReference>